<dbReference type="eggNOG" id="COG4992">
    <property type="taxonomic scope" value="Bacteria"/>
</dbReference>
<dbReference type="Pfam" id="PF00202">
    <property type="entry name" value="Aminotran_3"/>
    <property type="match status" value="1"/>
</dbReference>
<keyword evidence="2" id="KW-0663">Pyridoxal phosphate</keyword>
<dbReference type="GO" id="GO:0008483">
    <property type="term" value="F:transaminase activity"/>
    <property type="evidence" value="ECO:0007669"/>
    <property type="project" value="UniProtKB-KW"/>
</dbReference>
<dbReference type="RefSeq" id="WP_006308505.1">
    <property type="nucleotide sequence ID" value="NZ_ARZA01000065.1"/>
</dbReference>
<dbReference type="STRING" id="1304284.L21TH_0585"/>
<dbReference type="InterPro" id="IPR049704">
    <property type="entry name" value="Aminotrans_3_PPA_site"/>
</dbReference>
<dbReference type="SUPFAM" id="SSF51735">
    <property type="entry name" value="NAD(P)-binding Rossmann-fold domains"/>
    <property type="match status" value="1"/>
</dbReference>
<dbReference type="eggNOG" id="COG5322">
    <property type="taxonomic scope" value="Bacteria"/>
</dbReference>
<dbReference type="InterPro" id="IPR036291">
    <property type="entry name" value="NAD(P)-bd_dom_sf"/>
</dbReference>
<keyword evidence="4" id="KW-0808">Transferase</keyword>
<dbReference type="PANTHER" id="PTHR11986:SF121">
    <property type="entry name" value="BLR3010 PROTEIN"/>
    <property type="match status" value="1"/>
</dbReference>
<keyword evidence="5" id="KW-1185">Reference proteome</keyword>
<dbReference type="InterPro" id="IPR015424">
    <property type="entry name" value="PyrdxlP-dep_Trfase"/>
</dbReference>
<protein>
    <submittedName>
        <fullName evidence="4">Putative class-III aminotransferase</fullName>
    </submittedName>
</protein>
<proteinExistence type="predicted"/>
<evidence type="ECO:0000313" key="4">
    <source>
        <dbReference type="EMBL" id="EOD01364.1"/>
    </source>
</evidence>
<evidence type="ECO:0000259" key="3">
    <source>
        <dbReference type="Pfam" id="PF01488"/>
    </source>
</evidence>
<dbReference type="EMBL" id="ARZA01000065">
    <property type="protein sequence ID" value="EOD01364.1"/>
    <property type="molecule type" value="Genomic_DNA"/>
</dbReference>
<comment type="caution">
    <text evidence="4">The sequence shown here is derived from an EMBL/GenBank/DDBJ whole genome shotgun (WGS) entry which is preliminary data.</text>
</comment>
<dbReference type="PROSITE" id="PS00600">
    <property type="entry name" value="AA_TRANSFER_CLASS_3"/>
    <property type="match status" value="1"/>
</dbReference>
<dbReference type="Gene3D" id="3.90.1150.10">
    <property type="entry name" value="Aspartate Aminotransferase, domain 1"/>
    <property type="match status" value="1"/>
</dbReference>
<accession>R1CXM5</accession>
<evidence type="ECO:0000256" key="2">
    <source>
        <dbReference type="ARBA" id="ARBA00022898"/>
    </source>
</evidence>
<evidence type="ECO:0000313" key="5">
    <source>
        <dbReference type="Proteomes" id="UP000013378"/>
    </source>
</evidence>
<evidence type="ECO:0000256" key="1">
    <source>
        <dbReference type="ARBA" id="ARBA00001933"/>
    </source>
</evidence>
<dbReference type="InterPro" id="IPR015421">
    <property type="entry name" value="PyrdxlP-dep_Trfase_major"/>
</dbReference>
<dbReference type="OrthoDB" id="9801052at2"/>
<dbReference type="InterPro" id="IPR005814">
    <property type="entry name" value="Aminotrans_3"/>
</dbReference>
<dbReference type="Gene3D" id="3.40.50.720">
    <property type="entry name" value="NAD(P)-binding Rossmann-like Domain"/>
    <property type="match status" value="1"/>
</dbReference>
<dbReference type="PATRIC" id="fig|1304284.3.peg.574"/>
<dbReference type="Pfam" id="PF01488">
    <property type="entry name" value="Shikimate_DH"/>
    <property type="match status" value="1"/>
</dbReference>
<dbReference type="PANTHER" id="PTHR11986">
    <property type="entry name" value="AMINOTRANSFERASE CLASS III"/>
    <property type="match status" value="1"/>
</dbReference>
<dbReference type="AlphaFoldDB" id="R1CXM5"/>
<feature type="domain" description="Quinate/shikimate 5-dehydrogenase/glutamyl-tRNA reductase" evidence="3">
    <location>
        <begin position="688"/>
        <end position="762"/>
    </location>
</feature>
<keyword evidence="4" id="KW-0032">Aminotransferase</keyword>
<dbReference type="Gene3D" id="3.40.640.10">
    <property type="entry name" value="Type I PLP-dependent aspartate aminotransferase-like (Major domain)"/>
    <property type="match status" value="1"/>
</dbReference>
<dbReference type="InterPro" id="IPR050103">
    <property type="entry name" value="Class-III_PLP-dep_AT"/>
</dbReference>
<dbReference type="SUPFAM" id="SSF53383">
    <property type="entry name" value="PLP-dependent transferases"/>
    <property type="match status" value="1"/>
</dbReference>
<dbReference type="InterPro" id="IPR015422">
    <property type="entry name" value="PyrdxlP-dep_Trfase_small"/>
</dbReference>
<organism evidence="4 5">
    <name type="scientific">Caldisalinibacter kiritimatiensis</name>
    <dbReference type="NCBI Taxonomy" id="1304284"/>
    <lineage>
        <taxon>Bacteria</taxon>
        <taxon>Bacillati</taxon>
        <taxon>Bacillota</taxon>
        <taxon>Tissierellia</taxon>
        <taxon>Tissierellales</taxon>
        <taxon>Thermohalobacteraceae</taxon>
        <taxon>Caldisalinibacter</taxon>
    </lineage>
</organism>
<name>R1CXM5_9FIRM</name>
<gene>
    <name evidence="4" type="ORF">L21TH_0585</name>
</gene>
<dbReference type="GO" id="GO:0030170">
    <property type="term" value="F:pyridoxal phosphate binding"/>
    <property type="evidence" value="ECO:0007669"/>
    <property type="project" value="InterPro"/>
</dbReference>
<dbReference type="FunFam" id="3.40.640.10:FF:000004">
    <property type="entry name" value="Acetylornithine aminotransferase"/>
    <property type="match status" value="1"/>
</dbReference>
<dbReference type="Proteomes" id="UP000013378">
    <property type="component" value="Unassembled WGS sequence"/>
</dbReference>
<comment type="cofactor">
    <cofactor evidence="1">
        <name>pyridoxal 5'-phosphate</name>
        <dbReference type="ChEBI" id="CHEBI:597326"/>
    </cofactor>
</comment>
<dbReference type="CDD" id="cd00610">
    <property type="entry name" value="OAT_like"/>
    <property type="match status" value="1"/>
</dbReference>
<dbReference type="InterPro" id="IPR006151">
    <property type="entry name" value="Shikm_DH/Glu-tRNA_Rdtase"/>
</dbReference>
<reference evidence="4 5" key="1">
    <citation type="journal article" date="2015" name="Geomicrobiol. J.">
        <title>Caldisalinibacter kiritimatiensis gen. nov., sp. nov., a moderately thermohalophilic thiosulfate-reducing bacterium from a hypersaline microbial mat.</title>
        <authorList>
            <person name="Ben Hania W."/>
            <person name="Joseph M."/>
            <person name="Fiebig A."/>
            <person name="Bunk B."/>
            <person name="Klenk H.-P."/>
            <person name="Fardeau M.-L."/>
            <person name="Spring S."/>
        </authorList>
    </citation>
    <scope>NUCLEOTIDE SEQUENCE [LARGE SCALE GENOMIC DNA]</scope>
    <source>
        <strain evidence="4 5">L21-TH-D2</strain>
    </source>
</reference>
<dbReference type="GO" id="GO:0042802">
    <property type="term" value="F:identical protein binding"/>
    <property type="evidence" value="ECO:0007669"/>
    <property type="project" value="TreeGrafter"/>
</dbReference>
<sequence>MHKYTKYVNPYLGQLLEKIKMDKSFVKGEECYLYDDKGNKFLDFIAAYGALPFGYNPKEIWDTIKEFKLNKEPSFIQPSALNAAGQLAEKLIKIAPKGLKYVTFTNSGAETVEAAIKLCRSATGRLGILSTNNSFHGKTLGALSATGKEFYQANFGAPAKDFNYVQYGNLDELEKELLSKSDYYAAFIIEPIQGEGGIIEPPKGYLKGAKEICDKYGVKLILDEIQTGLGRTGTMFACEEEGVNPDVLLLAKALGGGIIPIGACLCNEEVYNEEFANKHSSTFAGNSLACRIGIKVLEKIDDSFLNDVKEKGKILKEELMKLKQKHPSIIKEVRGRGLMLGIEFNTERDTYPQSLLGVMAEQELLTPIISSYLLNVEKLRVAPTLNGANVIRIEPPLVITKNECSRAVESIESMLKVLSQGNTAKLLSHLINKDISMEDFKAEKKYNNNVTPSKKDERFAFLIHPIGLKNYSDFDESLAIFNEKDLSELTERWNDMVKPFVASKMRITSKVGKTAYGEFICVPRTAEELKNMPKEQALDELKEAIHLAKERGAKIVGLGAYTSVVSGGGLFLKNQEIPLTTGNSYTVVSAVEAVTQALNKLGMNSDSSTAAVIGATGSIGRGVAMLLSESVSKLILVGNPKHKESSEKRLYKIAAYIYRYLAKRIDNGDSINYYIYNILKNSEDFPKANESINKFVRFAKKISAKDSPIIITTELDDALLDTDIVVSATNNVGKLIKPDNLKCGAIVCDLSRPRNVSEAILDIRPDVLVIDGGIIEVPGLPSLGINLGFDEGLAYACMSETIMLALEGHYKHTSLGASGISIENILLTRKLANKHGFKLAEFRSFDKPIENARWEVAVTTKNC</sequence>